<keyword evidence="2" id="KW-0812">Transmembrane</keyword>
<protein>
    <submittedName>
        <fullName evidence="3">Uncharacterized protein</fullName>
    </submittedName>
</protein>
<sequence>MAEQPRRGHYIALSRLIIYSTSICKGTIMYIVLVVGAFGHGGVLSTPLILALGPGPPPIPGIRPPIPGIRPPRPGIRPPRPGIRPPRPGIRPPRPKPPGNPEKGHPPRNGQPRPKPKKV</sequence>
<evidence type="ECO:0000256" key="2">
    <source>
        <dbReference type="SAM" id="Phobius"/>
    </source>
</evidence>
<keyword evidence="4" id="KW-1185">Reference proteome</keyword>
<dbReference type="AlphaFoldDB" id="A0A5N6QKW7"/>
<keyword evidence="2" id="KW-1133">Transmembrane helix</keyword>
<feature type="compositionally biased region" description="Pro residues" evidence="1">
    <location>
        <begin position="55"/>
        <end position="100"/>
    </location>
</feature>
<evidence type="ECO:0000313" key="3">
    <source>
        <dbReference type="EMBL" id="KAE8000008.1"/>
    </source>
</evidence>
<dbReference type="Proteomes" id="UP000327013">
    <property type="component" value="Chromosome 1"/>
</dbReference>
<evidence type="ECO:0000256" key="1">
    <source>
        <dbReference type="SAM" id="MobiDB-lite"/>
    </source>
</evidence>
<feature type="transmembrane region" description="Helical" evidence="2">
    <location>
        <begin position="16"/>
        <end position="39"/>
    </location>
</feature>
<name>A0A5N6QKW7_9ROSI</name>
<organism evidence="3 4">
    <name type="scientific">Carpinus fangiana</name>
    <dbReference type="NCBI Taxonomy" id="176857"/>
    <lineage>
        <taxon>Eukaryota</taxon>
        <taxon>Viridiplantae</taxon>
        <taxon>Streptophyta</taxon>
        <taxon>Embryophyta</taxon>
        <taxon>Tracheophyta</taxon>
        <taxon>Spermatophyta</taxon>
        <taxon>Magnoliopsida</taxon>
        <taxon>eudicotyledons</taxon>
        <taxon>Gunneridae</taxon>
        <taxon>Pentapetalae</taxon>
        <taxon>rosids</taxon>
        <taxon>fabids</taxon>
        <taxon>Fagales</taxon>
        <taxon>Betulaceae</taxon>
        <taxon>Carpinus</taxon>
    </lineage>
</organism>
<feature type="region of interest" description="Disordered" evidence="1">
    <location>
        <begin position="55"/>
        <end position="119"/>
    </location>
</feature>
<proteinExistence type="predicted"/>
<keyword evidence="2" id="KW-0472">Membrane</keyword>
<accession>A0A5N6QKW7</accession>
<dbReference type="EMBL" id="CM017321">
    <property type="protein sequence ID" value="KAE8000008.1"/>
    <property type="molecule type" value="Genomic_DNA"/>
</dbReference>
<evidence type="ECO:0000313" key="4">
    <source>
        <dbReference type="Proteomes" id="UP000327013"/>
    </source>
</evidence>
<reference evidence="3 4" key="1">
    <citation type="submission" date="2019-06" db="EMBL/GenBank/DDBJ databases">
        <title>A chromosomal-level reference genome of Carpinus fangiana (Coryloideae, Betulaceae).</title>
        <authorList>
            <person name="Yang X."/>
            <person name="Wang Z."/>
            <person name="Zhang L."/>
            <person name="Hao G."/>
            <person name="Liu J."/>
            <person name="Yang Y."/>
        </authorList>
    </citation>
    <scope>NUCLEOTIDE SEQUENCE [LARGE SCALE GENOMIC DNA]</scope>
    <source>
        <strain evidence="3">Cfa_2016G</strain>
        <tissue evidence="3">Leaf</tissue>
    </source>
</reference>
<gene>
    <name evidence="3" type="ORF">FH972_004380</name>
</gene>